<feature type="domain" description="VTT" evidence="3">
    <location>
        <begin position="32"/>
        <end position="156"/>
    </location>
</feature>
<feature type="transmembrane region" description="Helical" evidence="2">
    <location>
        <begin position="56"/>
        <end position="81"/>
    </location>
</feature>
<sequence>MDTSILFSYVESYGYVIIFVFLFFGIVGIPAPEESLLFFLGIIIARQQLLWEYCMIASWCGVVVGMITAYGIGRFFGAPFIQKYGKYLGIKEEKWERTKQLFHRYGKWGILFGYYIPGVRQISPYMAGVIHFPFRSFLLLASLGATVWIVPVMLAGMLLGRHMQIPLFYFPLIGLTLFVLFLFATWIGQRLRKKSLEN</sequence>
<dbReference type="AlphaFoldDB" id="A0A023DF73"/>
<gene>
    <name evidence="4" type="ORF">GCA01S_029_00830</name>
</gene>
<organism evidence="4 5">
    <name type="scientific">Parageobacillus caldoxylosilyticus NBRC 107762</name>
    <dbReference type="NCBI Taxonomy" id="1220594"/>
    <lineage>
        <taxon>Bacteria</taxon>
        <taxon>Bacillati</taxon>
        <taxon>Bacillota</taxon>
        <taxon>Bacilli</taxon>
        <taxon>Bacillales</taxon>
        <taxon>Anoxybacillaceae</taxon>
        <taxon>Saccharococcus</taxon>
    </lineage>
</organism>
<keyword evidence="2" id="KW-0472">Membrane</keyword>
<dbReference type="GO" id="GO:0005886">
    <property type="term" value="C:plasma membrane"/>
    <property type="evidence" value="ECO:0007669"/>
    <property type="project" value="TreeGrafter"/>
</dbReference>
<keyword evidence="5" id="KW-1185">Reference proteome</keyword>
<dbReference type="EMBL" id="BAWO01000029">
    <property type="protein sequence ID" value="GAJ39905.1"/>
    <property type="molecule type" value="Genomic_DNA"/>
</dbReference>
<reference evidence="4 5" key="1">
    <citation type="submission" date="2014-04" db="EMBL/GenBank/DDBJ databases">
        <title>Whole genome shotgun sequence of Geobacillus caldoxylosilyticus NBRC 107762.</title>
        <authorList>
            <person name="Hosoyama A."/>
            <person name="Hosoyama Y."/>
            <person name="Katano-Makiyama Y."/>
            <person name="Tsuchikane K."/>
            <person name="Ohji S."/>
            <person name="Ichikawa N."/>
            <person name="Yamazoe A."/>
            <person name="Fujita N."/>
        </authorList>
    </citation>
    <scope>NUCLEOTIDE SEQUENCE [LARGE SCALE GENOMIC DNA]</scope>
    <source>
        <strain evidence="4 5">NBRC 107762</strain>
    </source>
</reference>
<dbReference type="OrthoDB" id="9782291at2"/>
<proteinExistence type="inferred from homology"/>
<protein>
    <recommendedName>
        <fullName evidence="3">VTT domain-containing protein</fullName>
    </recommendedName>
</protein>
<accession>A0A023DF73</accession>
<dbReference type="InterPro" id="IPR032816">
    <property type="entry name" value="VTT_dom"/>
</dbReference>
<evidence type="ECO:0000256" key="1">
    <source>
        <dbReference type="ARBA" id="ARBA00010792"/>
    </source>
</evidence>
<feature type="transmembrane region" description="Helical" evidence="2">
    <location>
        <begin position="137"/>
        <end position="160"/>
    </location>
</feature>
<evidence type="ECO:0000313" key="5">
    <source>
        <dbReference type="Proteomes" id="UP000023561"/>
    </source>
</evidence>
<comment type="similarity">
    <text evidence="1">Belongs to the DedA family.</text>
</comment>
<evidence type="ECO:0000256" key="2">
    <source>
        <dbReference type="SAM" id="Phobius"/>
    </source>
</evidence>
<dbReference type="InterPro" id="IPR051311">
    <property type="entry name" value="DedA_domain"/>
</dbReference>
<dbReference type="PANTHER" id="PTHR42709:SF9">
    <property type="entry name" value="ALKALINE PHOSPHATASE LIKE PROTEIN"/>
    <property type="match status" value="1"/>
</dbReference>
<dbReference type="Proteomes" id="UP000023561">
    <property type="component" value="Unassembled WGS sequence"/>
</dbReference>
<dbReference type="RefSeq" id="WP_042409254.1">
    <property type="nucleotide sequence ID" value="NZ_BAWO01000029.1"/>
</dbReference>
<comment type="caution">
    <text evidence="4">The sequence shown here is derived from an EMBL/GenBank/DDBJ whole genome shotgun (WGS) entry which is preliminary data.</text>
</comment>
<keyword evidence="2" id="KW-1133">Transmembrane helix</keyword>
<evidence type="ECO:0000313" key="4">
    <source>
        <dbReference type="EMBL" id="GAJ39905.1"/>
    </source>
</evidence>
<evidence type="ECO:0000259" key="3">
    <source>
        <dbReference type="Pfam" id="PF09335"/>
    </source>
</evidence>
<feature type="transmembrane region" description="Helical" evidence="2">
    <location>
        <begin position="12"/>
        <end position="31"/>
    </location>
</feature>
<name>A0A023DF73_9BACL</name>
<keyword evidence="2" id="KW-0812">Transmembrane</keyword>
<feature type="transmembrane region" description="Helical" evidence="2">
    <location>
        <begin position="167"/>
        <end position="188"/>
    </location>
</feature>
<feature type="transmembrane region" description="Helical" evidence="2">
    <location>
        <begin position="101"/>
        <end position="117"/>
    </location>
</feature>
<dbReference type="PANTHER" id="PTHR42709">
    <property type="entry name" value="ALKALINE PHOSPHATASE LIKE PROTEIN"/>
    <property type="match status" value="1"/>
</dbReference>
<dbReference type="Pfam" id="PF09335">
    <property type="entry name" value="VTT_dom"/>
    <property type="match status" value="1"/>
</dbReference>